<evidence type="ECO:0000313" key="2">
    <source>
        <dbReference type="EMBL" id="KAF3430904.1"/>
    </source>
</evidence>
<accession>A0A8K0DMJ2</accession>
<protein>
    <submittedName>
        <fullName evidence="2">Uncharacterized protein</fullName>
    </submittedName>
</protein>
<comment type="caution">
    <text evidence="2">The sequence shown here is derived from an EMBL/GenBank/DDBJ whole genome shotgun (WGS) entry which is preliminary data.</text>
</comment>
<organism evidence="2 3">
    <name type="scientific">Rhamnella rubrinervis</name>
    <dbReference type="NCBI Taxonomy" id="2594499"/>
    <lineage>
        <taxon>Eukaryota</taxon>
        <taxon>Viridiplantae</taxon>
        <taxon>Streptophyta</taxon>
        <taxon>Embryophyta</taxon>
        <taxon>Tracheophyta</taxon>
        <taxon>Spermatophyta</taxon>
        <taxon>Magnoliopsida</taxon>
        <taxon>eudicotyledons</taxon>
        <taxon>Gunneridae</taxon>
        <taxon>Pentapetalae</taxon>
        <taxon>rosids</taxon>
        <taxon>fabids</taxon>
        <taxon>Rosales</taxon>
        <taxon>Rhamnaceae</taxon>
        <taxon>rhamnoid group</taxon>
        <taxon>Rhamneae</taxon>
        <taxon>Rhamnella</taxon>
    </lineage>
</organism>
<keyword evidence="3" id="KW-1185">Reference proteome</keyword>
<sequence>MNIIRSSQFGMMNIIRSSQFGMLFISSVYKGTTKIRKVDRRHGKRPLPSEASEEKEKEKEQLHFPSSAAYESSWSETELSAMVSALTQVIGTADDNPAHVNMVQSNPSPLFSDHSAVKQEPDPSQPVQGQATCSIVKVGSKSTS</sequence>
<feature type="region of interest" description="Disordered" evidence="1">
    <location>
        <begin position="97"/>
        <end position="144"/>
    </location>
</feature>
<name>A0A8K0DMJ2_9ROSA</name>
<evidence type="ECO:0000313" key="3">
    <source>
        <dbReference type="Proteomes" id="UP000796880"/>
    </source>
</evidence>
<gene>
    <name evidence="2" type="ORF">FNV43_RR25634</name>
</gene>
<dbReference type="EMBL" id="VOIH02000012">
    <property type="protein sequence ID" value="KAF3430904.1"/>
    <property type="molecule type" value="Genomic_DNA"/>
</dbReference>
<proteinExistence type="predicted"/>
<dbReference type="Proteomes" id="UP000796880">
    <property type="component" value="Unassembled WGS sequence"/>
</dbReference>
<reference evidence="2" key="1">
    <citation type="submission" date="2020-03" db="EMBL/GenBank/DDBJ databases">
        <title>A high-quality chromosome-level genome assembly of a woody plant with both climbing and erect habits, Rhamnella rubrinervis.</title>
        <authorList>
            <person name="Lu Z."/>
            <person name="Yang Y."/>
            <person name="Zhu X."/>
            <person name="Sun Y."/>
        </authorList>
    </citation>
    <scope>NUCLEOTIDE SEQUENCE</scope>
    <source>
        <strain evidence="2">BYM</strain>
        <tissue evidence="2">Leaf</tissue>
    </source>
</reference>
<dbReference type="OrthoDB" id="1925932at2759"/>
<feature type="region of interest" description="Disordered" evidence="1">
    <location>
        <begin position="37"/>
        <end position="69"/>
    </location>
</feature>
<evidence type="ECO:0000256" key="1">
    <source>
        <dbReference type="SAM" id="MobiDB-lite"/>
    </source>
</evidence>
<dbReference type="AlphaFoldDB" id="A0A8K0DMJ2"/>
<feature type="compositionally biased region" description="Basic and acidic residues" evidence="1">
    <location>
        <begin position="52"/>
        <end position="62"/>
    </location>
</feature>